<dbReference type="AlphaFoldDB" id="A0A087AZL2"/>
<protein>
    <submittedName>
        <fullName evidence="3">Glycosidase</fullName>
        <ecNumber evidence="3">3.2.1.22</ecNumber>
    </submittedName>
</protein>
<dbReference type="InterPro" id="IPR013785">
    <property type="entry name" value="Aldolase_TIM"/>
</dbReference>
<keyword evidence="4" id="KW-1185">Reference proteome</keyword>
<evidence type="ECO:0000256" key="2">
    <source>
        <dbReference type="ARBA" id="ARBA00023295"/>
    </source>
</evidence>
<dbReference type="eggNOG" id="COG3345">
    <property type="taxonomic scope" value="Bacteria"/>
</dbReference>
<dbReference type="PRINTS" id="PR00743">
    <property type="entry name" value="GLHYDRLASE36"/>
</dbReference>
<dbReference type="InterPro" id="IPR002252">
    <property type="entry name" value="Glyco_hydro_36"/>
</dbReference>
<evidence type="ECO:0000313" key="3">
    <source>
        <dbReference type="EMBL" id="KFI64212.1"/>
    </source>
</evidence>
<keyword evidence="1 3" id="KW-0378">Hydrolase</keyword>
<evidence type="ECO:0000256" key="1">
    <source>
        <dbReference type="ARBA" id="ARBA00022801"/>
    </source>
</evidence>
<dbReference type="InterPro" id="IPR017853">
    <property type="entry name" value="GH"/>
</dbReference>
<sequence length="706" mass="78942">MEQKLTHLQWGNDLLALTLGWDDATPVHLTHIRSAAVSLHFTRNIPIVEIMTARHGHWEASDRLIHTTLGASMRVISSRQWQENGSRFLNVMQESIQDGVQATLQLELPDGCVMFRSTVEIRNTGTEVLSLESVTSWATLLGSPDGMSPDPGAWNIAQCRQEWLSEGRWGTKNLRELFPVISQGLTGHDPRSKHAVVSTGTWSTGNYLPMTLFISKYLGAAWFMQIEHNGAWRWETGDCTRDAYMATSGPTFDDHAWSHELQPNETFRSVPASVSVADTMQTLAEQVTAYRRTMNTAGDEIRHPHVIFNDYMNTINGDPTTQKLLPLVDAAAQVGCEVFCIDCGWYDDSGDWWPTVGEWKPSVTRFPNGLEEVTDTICAKGMIPGLWLEPEVIGVNSPVAEQLPDEAFFCRRGHRIVEQERYILDFSHPAAVSHLDSVIDHLIRDCSIGYFKFDCNVSPGAGTDIGGISPGAGMLRHLRAYNHWIDDLHRRYPDLILENCSSGGMREDFAQTSRFQVQSTSDQQDCRLYPAIAAAAPLAILPEQAANWAYPQASMDKETSAFTLVTTMLGRFFLSGYLNRMDTAQRALCAEAVRTYTQAIRPRLSKAFPFWPLGLPQWTDHLMALGMKDSDTAIVALWARRLDQGERVRLPIPHLQGVKADVTTLFPTQSGFGPWHAQWEPTQGLLTVDIPACNEGARIFQLTMPD</sequence>
<dbReference type="GO" id="GO:0004557">
    <property type="term" value="F:alpha-galactosidase activity"/>
    <property type="evidence" value="ECO:0007669"/>
    <property type="project" value="UniProtKB-EC"/>
</dbReference>
<dbReference type="EC" id="3.2.1.22" evidence="3"/>
<evidence type="ECO:0000313" key="4">
    <source>
        <dbReference type="Proteomes" id="UP000029067"/>
    </source>
</evidence>
<organism evidence="3 4">
    <name type="scientific">Bifidobacterium cuniculi</name>
    <dbReference type="NCBI Taxonomy" id="1688"/>
    <lineage>
        <taxon>Bacteria</taxon>
        <taxon>Bacillati</taxon>
        <taxon>Actinomycetota</taxon>
        <taxon>Actinomycetes</taxon>
        <taxon>Bifidobacteriales</taxon>
        <taxon>Bifidobacteriaceae</taxon>
        <taxon>Bifidobacterium</taxon>
    </lineage>
</organism>
<dbReference type="InterPro" id="IPR038417">
    <property type="entry name" value="Alpga-gal_N_sf"/>
</dbReference>
<dbReference type="EMBL" id="JGYV01000005">
    <property type="protein sequence ID" value="KFI64212.1"/>
    <property type="molecule type" value="Genomic_DNA"/>
</dbReference>
<dbReference type="Gene3D" id="3.20.20.70">
    <property type="entry name" value="Aldolase class I"/>
    <property type="match status" value="1"/>
</dbReference>
<dbReference type="PANTHER" id="PTHR43053">
    <property type="entry name" value="GLYCOSIDASE FAMILY 31"/>
    <property type="match status" value="1"/>
</dbReference>
<accession>A0A087AZL2</accession>
<gene>
    <name evidence="3" type="ORF">BCUN_2076</name>
</gene>
<dbReference type="CDD" id="cd14791">
    <property type="entry name" value="GH36"/>
    <property type="match status" value="1"/>
</dbReference>
<dbReference type="Gene3D" id="2.70.98.60">
    <property type="entry name" value="alpha-galactosidase from lactobacil brevis"/>
    <property type="match status" value="1"/>
</dbReference>
<dbReference type="PANTHER" id="PTHR43053:SF3">
    <property type="entry name" value="ALPHA-GALACTOSIDASE C-RELATED"/>
    <property type="match status" value="1"/>
</dbReference>
<name>A0A087AZL2_9BIFI</name>
<dbReference type="SUPFAM" id="SSF51445">
    <property type="entry name" value="(Trans)glycosidases"/>
    <property type="match status" value="1"/>
</dbReference>
<dbReference type="STRING" id="1688.BCUN_2076"/>
<keyword evidence="2 3" id="KW-0326">Glycosidase</keyword>
<comment type="caution">
    <text evidence="3">The sequence shown here is derived from an EMBL/GenBank/DDBJ whole genome shotgun (WGS) entry which is preliminary data.</text>
</comment>
<dbReference type="Proteomes" id="UP000029067">
    <property type="component" value="Unassembled WGS sequence"/>
</dbReference>
<dbReference type="RefSeq" id="WP_033516037.1">
    <property type="nucleotide sequence ID" value="NZ_JGYV01000005.1"/>
</dbReference>
<dbReference type="InterPro" id="IPR050985">
    <property type="entry name" value="Alpha-glycosidase_related"/>
</dbReference>
<proteinExistence type="predicted"/>
<dbReference type="GO" id="GO:0016052">
    <property type="term" value="P:carbohydrate catabolic process"/>
    <property type="evidence" value="ECO:0007669"/>
    <property type="project" value="InterPro"/>
</dbReference>
<dbReference type="Pfam" id="PF02065">
    <property type="entry name" value="Melibiase"/>
    <property type="match status" value="1"/>
</dbReference>
<reference evidence="3 4" key="1">
    <citation type="submission" date="2014-03" db="EMBL/GenBank/DDBJ databases">
        <title>Genomics of Bifidobacteria.</title>
        <authorList>
            <person name="Ventura M."/>
            <person name="Milani C."/>
            <person name="Lugli G.A."/>
        </authorList>
    </citation>
    <scope>NUCLEOTIDE SEQUENCE [LARGE SCALE GENOMIC DNA]</scope>
    <source>
        <strain evidence="3 4">LMG 10738</strain>
    </source>
</reference>